<dbReference type="AlphaFoldDB" id="A0A0E3VVU0"/>
<dbReference type="Proteomes" id="UP000063308">
    <property type="component" value="Chromosome"/>
</dbReference>
<sequence>MADDKVRLGQVIGVFGPGAMLDLPERSVLVQGLDQWEMFGAGTFKIIEEPRLARLLHQRLKDDGRLVADRAPELRTPPIDPGDPKRPSPGIKATVFPRWFACDAVAGDHPNRRRLVRFQDLEPPKRLEHKADDGKRRKASPIRFVCGCENGHLQDIDWRRTVHQGFRGRDGDGASGPCREQMWQEDAGTSADPRDIRIVCDCGASLSLEELFQRGRLGPCPGERPWIGDRDPNPCNASEGLRLLTRSAINAYFPQVARVVSLPQRVDDLARQIETFWSVLEGCGSADDIKAARRFNPALRASLAAYSDEAIFNRLQSMHNAGTQVDAAEDPRIAEFQLLASGDALIGSDSPDANLHAETLDRALWDPDEDAVATGIKSLVAVHRLREVACLYGFTRFEPAPLATDELEDVGLAVEGAPLAQMPDWLPAVEQFGEGFFVQFAAEALQDWLVRPSLLARATQLQGGVTAWINQKRARGEKVSENSVHERARPEYIFAHTLAHALMSEVAIDCGYPASSLKERLYVLPRLPGQPIQCGILIYTASAGNQGTLGGLVEVTRRFVRLLKSALERQRLCSGDPVCADHDPTVAYNDRALHGAACHGCLLVAETSCEARNLFLDRALIVDTMGETRASFFG</sequence>
<dbReference type="EMBL" id="AP014685">
    <property type="protein sequence ID" value="BAR59745.1"/>
    <property type="molecule type" value="Genomic_DNA"/>
</dbReference>
<organism evidence="2 3">
    <name type="scientific">Bradyrhizobium diazoefficiens</name>
    <dbReference type="NCBI Taxonomy" id="1355477"/>
    <lineage>
        <taxon>Bacteria</taxon>
        <taxon>Pseudomonadati</taxon>
        <taxon>Pseudomonadota</taxon>
        <taxon>Alphaproteobacteria</taxon>
        <taxon>Hyphomicrobiales</taxon>
        <taxon>Nitrobacteraceae</taxon>
        <taxon>Bradyrhizobium</taxon>
    </lineage>
</organism>
<feature type="domain" description="MrfA-like Zn-binding" evidence="1">
    <location>
        <begin position="498"/>
        <end position="602"/>
    </location>
</feature>
<accession>A0A0E3VVU0</accession>
<dbReference type="InterPro" id="IPR047721">
    <property type="entry name" value="DrmB"/>
</dbReference>
<evidence type="ECO:0000313" key="3">
    <source>
        <dbReference type="Proteomes" id="UP000063308"/>
    </source>
</evidence>
<name>A0A0E3VVU0_9BRAD</name>
<evidence type="ECO:0000259" key="1">
    <source>
        <dbReference type="Pfam" id="PF09369"/>
    </source>
</evidence>
<dbReference type="NCBIfam" id="NF038324">
    <property type="entry name" value="DrmB_fam"/>
    <property type="match status" value="1"/>
</dbReference>
<dbReference type="InterPro" id="IPR018973">
    <property type="entry name" value="MZB"/>
</dbReference>
<reference evidence="2 3" key="1">
    <citation type="submission" date="2014-11" db="EMBL/GenBank/DDBJ databases">
        <title>Symbiosis island explosion on the genome of extra-slow-growing strains of soybean bradyrhizobia with massive insertion sequences.</title>
        <authorList>
            <person name="Iida T."/>
            <person name="Minamisawa K."/>
        </authorList>
    </citation>
    <scope>NUCLEOTIDE SEQUENCE [LARGE SCALE GENOMIC DNA]</scope>
    <source>
        <strain evidence="2 3">NK6</strain>
    </source>
</reference>
<gene>
    <name evidence="2" type="ORF">NK6_6594</name>
</gene>
<dbReference type="RefSeq" id="WP_028175895.1">
    <property type="nucleotide sequence ID" value="NZ_AXAX01000035.1"/>
</dbReference>
<protein>
    <recommendedName>
        <fullName evidence="1">MrfA-like Zn-binding domain-containing protein</fullName>
    </recommendedName>
</protein>
<dbReference type="Pfam" id="PF09369">
    <property type="entry name" value="MZB"/>
    <property type="match status" value="1"/>
</dbReference>
<proteinExistence type="predicted"/>
<evidence type="ECO:0000313" key="2">
    <source>
        <dbReference type="EMBL" id="BAR59745.1"/>
    </source>
</evidence>